<evidence type="ECO:0000256" key="5">
    <source>
        <dbReference type="ARBA" id="ARBA00051505"/>
    </source>
</evidence>
<dbReference type="GO" id="GO:0006629">
    <property type="term" value="P:lipid metabolic process"/>
    <property type="evidence" value="ECO:0007669"/>
    <property type="project" value="UniProtKB-KW"/>
</dbReference>
<dbReference type="InterPro" id="IPR016161">
    <property type="entry name" value="Ald_DH/histidinol_DH"/>
</dbReference>
<dbReference type="Ensembl" id="ENSPSTT00000006523.1">
    <property type="protein sequence ID" value="ENSPSTP00000006220.1"/>
    <property type="gene ID" value="ENSPSTG00000004399.1"/>
</dbReference>
<dbReference type="InterPro" id="IPR016162">
    <property type="entry name" value="Ald_DH_N"/>
</dbReference>
<evidence type="ECO:0000256" key="2">
    <source>
        <dbReference type="ARBA" id="ARBA00023002"/>
    </source>
</evidence>
<evidence type="ECO:0000313" key="8">
    <source>
        <dbReference type="Proteomes" id="UP000694428"/>
    </source>
</evidence>
<sequence length="206" mass="23359">MGCTRHYIEQESDQRQNELCSVYAWGTVLASWMKLPLPLLFLNCCMLPDVDNAVEAAKAAFQRGSQWRQMDALSRGRLLHKLADLLERDRVILATLETMDTGKPFLQAYFIDLEGCIKTLRYYAGWADKIQGRTIPVDENFVCFTRHEPMGVCGAITPWNFPLLMLVWKMAPALCCGNTLVIKPAEQTPLTALYIGSLIKEVRKSK</sequence>
<comment type="catalytic activity">
    <reaction evidence="5">
        <text>all-trans-retinal + NAD(+) + H2O = all-trans-retinoate + NADH + 2 H(+)</text>
        <dbReference type="Rhea" id="RHEA:42080"/>
        <dbReference type="ChEBI" id="CHEBI:15377"/>
        <dbReference type="ChEBI" id="CHEBI:15378"/>
        <dbReference type="ChEBI" id="CHEBI:17898"/>
        <dbReference type="ChEBI" id="CHEBI:35291"/>
        <dbReference type="ChEBI" id="CHEBI:57540"/>
        <dbReference type="ChEBI" id="CHEBI:57945"/>
        <dbReference type="EC" id="1.2.1.36"/>
    </reaction>
    <physiologicalReaction direction="left-to-right" evidence="5">
        <dbReference type="Rhea" id="RHEA:42081"/>
    </physiologicalReaction>
</comment>
<name>A0A8C9EX04_PAVCR</name>
<evidence type="ECO:0000256" key="4">
    <source>
        <dbReference type="ARBA" id="ARBA00039134"/>
    </source>
</evidence>
<keyword evidence="2" id="KW-0560">Oxidoreductase</keyword>
<dbReference type="EC" id="1.2.1.36" evidence="4"/>
<feature type="domain" description="Aldehyde dehydrogenase" evidence="6">
    <location>
        <begin position="49"/>
        <end position="202"/>
    </location>
</feature>
<evidence type="ECO:0000259" key="6">
    <source>
        <dbReference type="Pfam" id="PF00171"/>
    </source>
</evidence>
<evidence type="ECO:0000313" key="7">
    <source>
        <dbReference type="Ensembl" id="ENSPSTP00000006220.1"/>
    </source>
</evidence>
<dbReference type="InterPro" id="IPR015590">
    <property type="entry name" value="Aldehyde_DH_dom"/>
</dbReference>
<accession>A0A8C9EX04</accession>
<dbReference type="SUPFAM" id="SSF53720">
    <property type="entry name" value="ALDH-like"/>
    <property type="match status" value="1"/>
</dbReference>
<comment type="pathway">
    <text evidence="1">Cofactor metabolism; retinol metabolism.</text>
</comment>
<dbReference type="FunFam" id="3.40.605.10:FF:000050">
    <property type="entry name" value="Aldehyde dehydrogenase, mitochondrial"/>
    <property type="match status" value="1"/>
</dbReference>
<keyword evidence="8" id="KW-1185">Reference proteome</keyword>
<protein>
    <recommendedName>
        <fullName evidence="4">retinal dehydrogenase</fullName>
        <ecNumber evidence="4">1.2.1.36</ecNumber>
    </recommendedName>
</protein>
<dbReference type="AlphaFoldDB" id="A0A8C9EX04"/>
<reference evidence="7" key="1">
    <citation type="submission" date="2025-08" db="UniProtKB">
        <authorList>
            <consortium name="Ensembl"/>
        </authorList>
    </citation>
    <scope>IDENTIFICATION</scope>
</reference>
<evidence type="ECO:0000256" key="3">
    <source>
        <dbReference type="ARBA" id="ARBA00023098"/>
    </source>
</evidence>
<proteinExistence type="predicted"/>
<keyword evidence="3" id="KW-0443">Lipid metabolism</keyword>
<reference evidence="7" key="2">
    <citation type="submission" date="2025-09" db="UniProtKB">
        <authorList>
            <consortium name="Ensembl"/>
        </authorList>
    </citation>
    <scope>IDENTIFICATION</scope>
</reference>
<dbReference type="GO" id="GO:0001758">
    <property type="term" value="F:retinal dehydrogenase (NAD+) activity"/>
    <property type="evidence" value="ECO:0007669"/>
    <property type="project" value="UniProtKB-EC"/>
</dbReference>
<dbReference type="Pfam" id="PF00171">
    <property type="entry name" value="Aldedh"/>
    <property type="match status" value="1"/>
</dbReference>
<dbReference type="PANTHER" id="PTHR11699">
    <property type="entry name" value="ALDEHYDE DEHYDROGENASE-RELATED"/>
    <property type="match status" value="1"/>
</dbReference>
<dbReference type="Proteomes" id="UP000694428">
    <property type="component" value="Unplaced"/>
</dbReference>
<evidence type="ECO:0000256" key="1">
    <source>
        <dbReference type="ARBA" id="ARBA00004891"/>
    </source>
</evidence>
<organism evidence="7 8">
    <name type="scientific">Pavo cristatus</name>
    <name type="common">Indian peafowl</name>
    <name type="synonym">Blue peafowl</name>
    <dbReference type="NCBI Taxonomy" id="9049"/>
    <lineage>
        <taxon>Eukaryota</taxon>
        <taxon>Metazoa</taxon>
        <taxon>Chordata</taxon>
        <taxon>Craniata</taxon>
        <taxon>Vertebrata</taxon>
        <taxon>Euteleostomi</taxon>
        <taxon>Archelosauria</taxon>
        <taxon>Archosauria</taxon>
        <taxon>Dinosauria</taxon>
        <taxon>Saurischia</taxon>
        <taxon>Theropoda</taxon>
        <taxon>Coelurosauria</taxon>
        <taxon>Aves</taxon>
        <taxon>Neognathae</taxon>
        <taxon>Galloanserae</taxon>
        <taxon>Galliformes</taxon>
        <taxon>Phasianidae</taxon>
        <taxon>Phasianinae</taxon>
        <taxon>Pavo</taxon>
    </lineage>
</organism>
<dbReference type="Gene3D" id="3.40.605.10">
    <property type="entry name" value="Aldehyde Dehydrogenase, Chain A, domain 1"/>
    <property type="match status" value="1"/>
</dbReference>